<dbReference type="EMBL" id="BAAALG010000003">
    <property type="protein sequence ID" value="GAA1095339.1"/>
    <property type="molecule type" value="Genomic_DNA"/>
</dbReference>
<protein>
    <submittedName>
        <fullName evidence="6">Pitrilysin family protein</fullName>
    </submittedName>
</protein>
<dbReference type="PROSITE" id="PS00143">
    <property type="entry name" value="INSULINASE"/>
    <property type="match status" value="1"/>
</dbReference>
<evidence type="ECO:0000256" key="2">
    <source>
        <dbReference type="RuleBase" id="RU004447"/>
    </source>
</evidence>
<organism evidence="6 7">
    <name type="scientific">Nocardioides dubius</name>
    <dbReference type="NCBI Taxonomy" id="317019"/>
    <lineage>
        <taxon>Bacteria</taxon>
        <taxon>Bacillati</taxon>
        <taxon>Actinomycetota</taxon>
        <taxon>Actinomycetes</taxon>
        <taxon>Propionibacteriales</taxon>
        <taxon>Nocardioidaceae</taxon>
        <taxon>Nocardioides</taxon>
    </lineage>
</organism>
<dbReference type="InterPro" id="IPR050361">
    <property type="entry name" value="MPP/UQCRC_Complex"/>
</dbReference>
<keyword evidence="7" id="KW-1185">Reference proteome</keyword>
<feature type="domain" description="Peptidase M16 C-terminal" evidence="5">
    <location>
        <begin position="209"/>
        <end position="389"/>
    </location>
</feature>
<reference evidence="7" key="1">
    <citation type="journal article" date="2019" name="Int. J. Syst. Evol. Microbiol.">
        <title>The Global Catalogue of Microorganisms (GCM) 10K type strain sequencing project: providing services to taxonomists for standard genome sequencing and annotation.</title>
        <authorList>
            <consortium name="The Broad Institute Genomics Platform"/>
            <consortium name="The Broad Institute Genome Sequencing Center for Infectious Disease"/>
            <person name="Wu L."/>
            <person name="Ma J."/>
        </authorList>
    </citation>
    <scope>NUCLEOTIDE SEQUENCE [LARGE SCALE GENOMIC DNA]</scope>
    <source>
        <strain evidence="7">JCM 13008</strain>
    </source>
</reference>
<evidence type="ECO:0000313" key="7">
    <source>
        <dbReference type="Proteomes" id="UP001501581"/>
    </source>
</evidence>
<dbReference type="Gene3D" id="3.30.830.10">
    <property type="entry name" value="Metalloenzyme, LuxS/M16 peptidase-like"/>
    <property type="match status" value="2"/>
</dbReference>
<evidence type="ECO:0000313" key="6">
    <source>
        <dbReference type="EMBL" id="GAA1095339.1"/>
    </source>
</evidence>
<sequence length="455" mass="48786">MTHASSVHPTGRQVSAGRSAVAQRIGSTRTVLTEKDADGQVVSTVRRTVLPGGLRVVTEQMTGVRSASIGVWVGVGSRDESPSLHGCSHFLEHLLFKGTRERTAMDISVALDAVGGEFNAFTAKEYTCFHARVLDHDLGMTVDVLGDMITNSLLADVDVEAEREVILDEIAMHDDDPDDVVHNLFAAQAFGDTPLGRGIAGTEASIRALTRAQIKRFYKSHYRAANMVVAVAGNIDHATVVRQVRAAFGRQGFLAGDEAPVPPRITERARKVNPGVSSVTRPFEQVNLVLGVKGITRSDDRRFALGVLSTAIGGGTSSRLFQEVREQRGLAYSIYSFGSSHADAGLVGVSVGCLPSKYDEVLEVIRAELGKVAREGITAEELTRGKGQLKGGLVLGMEDSGSRMSRLGKAELVHDEMLSLDEVLDRIDAVTLDDVRTLAAELFAQPQILAVVGPH</sequence>
<feature type="domain" description="Peptidase M16 N-terminal" evidence="4">
    <location>
        <begin position="55"/>
        <end position="202"/>
    </location>
</feature>
<name>A0ABP4E6T1_9ACTN</name>
<feature type="region of interest" description="Disordered" evidence="3">
    <location>
        <begin position="1"/>
        <end position="20"/>
    </location>
</feature>
<accession>A0ABP4E6T1</accession>
<dbReference type="Pfam" id="PF00675">
    <property type="entry name" value="Peptidase_M16"/>
    <property type="match status" value="1"/>
</dbReference>
<dbReference type="InterPro" id="IPR011765">
    <property type="entry name" value="Pept_M16_N"/>
</dbReference>
<dbReference type="Pfam" id="PF05193">
    <property type="entry name" value="Peptidase_M16_C"/>
    <property type="match status" value="1"/>
</dbReference>
<dbReference type="InterPro" id="IPR011249">
    <property type="entry name" value="Metalloenz_LuxS/M16"/>
</dbReference>
<gene>
    <name evidence="6" type="ORF">GCM10009668_09230</name>
</gene>
<evidence type="ECO:0000259" key="4">
    <source>
        <dbReference type="Pfam" id="PF00675"/>
    </source>
</evidence>
<dbReference type="PANTHER" id="PTHR11851:SF49">
    <property type="entry name" value="MITOCHONDRIAL-PROCESSING PEPTIDASE SUBUNIT ALPHA"/>
    <property type="match status" value="1"/>
</dbReference>
<evidence type="ECO:0000256" key="3">
    <source>
        <dbReference type="SAM" id="MobiDB-lite"/>
    </source>
</evidence>
<dbReference type="SUPFAM" id="SSF63411">
    <property type="entry name" value="LuxS/MPP-like metallohydrolase"/>
    <property type="match status" value="2"/>
</dbReference>
<comment type="similarity">
    <text evidence="1 2">Belongs to the peptidase M16 family.</text>
</comment>
<proteinExistence type="inferred from homology"/>
<dbReference type="Proteomes" id="UP001501581">
    <property type="component" value="Unassembled WGS sequence"/>
</dbReference>
<evidence type="ECO:0000259" key="5">
    <source>
        <dbReference type="Pfam" id="PF05193"/>
    </source>
</evidence>
<dbReference type="InterPro" id="IPR007863">
    <property type="entry name" value="Peptidase_M16_C"/>
</dbReference>
<dbReference type="InterPro" id="IPR001431">
    <property type="entry name" value="Pept_M16_Zn_BS"/>
</dbReference>
<comment type="caution">
    <text evidence="6">The sequence shown here is derived from an EMBL/GenBank/DDBJ whole genome shotgun (WGS) entry which is preliminary data.</text>
</comment>
<evidence type="ECO:0000256" key="1">
    <source>
        <dbReference type="ARBA" id="ARBA00007261"/>
    </source>
</evidence>
<dbReference type="PANTHER" id="PTHR11851">
    <property type="entry name" value="METALLOPROTEASE"/>
    <property type="match status" value="1"/>
</dbReference>